<dbReference type="Gene3D" id="3.40.50.2300">
    <property type="match status" value="1"/>
</dbReference>
<dbReference type="EC" id="2.7.7.65" evidence="1"/>
<accession>A0A1T4NWD5</accession>
<dbReference type="GO" id="GO:0000160">
    <property type="term" value="P:phosphorelay signal transduction system"/>
    <property type="evidence" value="ECO:0007669"/>
    <property type="project" value="InterPro"/>
</dbReference>
<name>A0A1T4NWD5_9BACT</name>
<dbReference type="InterPro" id="IPR050469">
    <property type="entry name" value="Diguanylate_Cyclase"/>
</dbReference>
<dbReference type="EMBL" id="FUWR01000008">
    <property type="protein sequence ID" value="SJZ83541.1"/>
    <property type="molecule type" value="Genomic_DNA"/>
</dbReference>
<dbReference type="Pfam" id="PF00990">
    <property type="entry name" value="GGDEF"/>
    <property type="match status" value="1"/>
</dbReference>
<evidence type="ECO:0000313" key="6">
    <source>
        <dbReference type="EMBL" id="SJZ83541.1"/>
    </source>
</evidence>
<proteinExistence type="predicted"/>
<dbReference type="InterPro" id="IPR011006">
    <property type="entry name" value="CheY-like_superfamily"/>
</dbReference>
<dbReference type="SUPFAM" id="SSF52172">
    <property type="entry name" value="CheY-like"/>
    <property type="match status" value="1"/>
</dbReference>
<dbReference type="GO" id="GO:0043709">
    <property type="term" value="P:cell adhesion involved in single-species biofilm formation"/>
    <property type="evidence" value="ECO:0007669"/>
    <property type="project" value="TreeGrafter"/>
</dbReference>
<evidence type="ECO:0000259" key="4">
    <source>
        <dbReference type="PROSITE" id="PS50110"/>
    </source>
</evidence>
<dbReference type="PROSITE" id="PS50887">
    <property type="entry name" value="GGDEF"/>
    <property type="match status" value="1"/>
</dbReference>
<keyword evidence="3" id="KW-0597">Phosphoprotein</keyword>
<gene>
    <name evidence="6" type="ORF">SAMN02745119_01762</name>
</gene>
<dbReference type="InterPro" id="IPR043128">
    <property type="entry name" value="Rev_trsase/Diguanyl_cyclase"/>
</dbReference>
<evidence type="ECO:0000256" key="3">
    <source>
        <dbReference type="PROSITE-ProRule" id="PRU00169"/>
    </source>
</evidence>
<dbReference type="PANTHER" id="PTHR45138">
    <property type="entry name" value="REGULATORY COMPONENTS OF SENSORY TRANSDUCTION SYSTEM"/>
    <property type="match status" value="1"/>
</dbReference>
<dbReference type="CDD" id="cd01949">
    <property type="entry name" value="GGDEF"/>
    <property type="match status" value="1"/>
</dbReference>
<dbReference type="FunFam" id="3.30.70.270:FF:000001">
    <property type="entry name" value="Diguanylate cyclase domain protein"/>
    <property type="match status" value="1"/>
</dbReference>
<reference evidence="7" key="1">
    <citation type="submission" date="2017-02" db="EMBL/GenBank/DDBJ databases">
        <authorList>
            <person name="Varghese N."/>
            <person name="Submissions S."/>
        </authorList>
    </citation>
    <scope>NUCLEOTIDE SEQUENCE [LARGE SCALE GENOMIC DNA]</scope>
    <source>
        <strain evidence="7">ATCC BAA-34</strain>
    </source>
</reference>
<dbReference type="GO" id="GO:1902201">
    <property type="term" value="P:negative regulation of bacterial-type flagellum-dependent cell motility"/>
    <property type="evidence" value="ECO:0007669"/>
    <property type="project" value="TreeGrafter"/>
</dbReference>
<dbReference type="AlphaFoldDB" id="A0A1T4NWD5"/>
<dbReference type="STRING" id="115783.SAMN02745119_01762"/>
<dbReference type="InterPro" id="IPR001789">
    <property type="entry name" value="Sig_transdc_resp-reg_receiver"/>
</dbReference>
<dbReference type="CDD" id="cd19920">
    <property type="entry name" value="REC_PA4781-like"/>
    <property type="match status" value="1"/>
</dbReference>
<dbReference type="NCBIfam" id="TIGR00254">
    <property type="entry name" value="GGDEF"/>
    <property type="match status" value="1"/>
</dbReference>
<evidence type="ECO:0000259" key="5">
    <source>
        <dbReference type="PROSITE" id="PS50887"/>
    </source>
</evidence>
<dbReference type="Gene3D" id="3.30.70.270">
    <property type="match status" value="1"/>
</dbReference>
<feature type="domain" description="Response regulatory" evidence="4">
    <location>
        <begin position="10"/>
        <end position="125"/>
    </location>
</feature>
<comment type="catalytic activity">
    <reaction evidence="2">
        <text>2 GTP = 3',3'-c-di-GMP + 2 diphosphate</text>
        <dbReference type="Rhea" id="RHEA:24898"/>
        <dbReference type="ChEBI" id="CHEBI:33019"/>
        <dbReference type="ChEBI" id="CHEBI:37565"/>
        <dbReference type="ChEBI" id="CHEBI:58805"/>
        <dbReference type="EC" id="2.7.7.65"/>
    </reaction>
</comment>
<dbReference type="PROSITE" id="PS50110">
    <property type="entry name" value="RESPONSE_REGULATORY"/>
    <property type="match status" value="1"/>
</dbReference>
<dbReference type="SUPFAM" id="SSF55073">
    <property type="entry name" value="Nucleotide cyclase"/>
    <property type="match status" value="1"/>
</dbReference>
<feature type="modified residue" description="4-aspartylphosphate" evidence="3">
    <location>
        <position position="58"/>
    </location>
</feature>
<dbReference type="SMART" id="SM00267">
    <property type="entry name" value="GGDEF"/>
    <property type="match status" value="1"/>
</dbReference>
<dbReference type="GO" id="GO:0005886">
    <property type="term" value="C:plasma membrane"/>
    <property type="evidence" value="ECO:0007669"/>
    <property type="project" value="TreeGrafter"/>
</dbReference>
<organism evidence="6 7">
    <name type="scientific">Trichlorobacter thiogenes</name>
    <dbReference type="NCBI Taxonomy" id="115783"/>
    <lineage>
        <taxon>Bacteria</taxon>
        <taxon>Pseudomonadati</taxon>
        <taxon>Thermodesulfobacteriota</taxon>
        <taxon>Desulfuromonadia</taxon>
        <taxon>Geobacterales</taxon>
        <taxon>Geobacteraceae</taxon>
        <taxon>Trichlorobacter</taxon>
    </lineage>
</organism>
<evidence type="ECO:0000256" key="1">
    <source>
        <dbReference type="ARBA" id="ARBA00012528"/>
    </source>
</evidence>
<dbReference type="RefSeq" id="WP_078790062.1">
    <property type="nucleotide sequence ID" value="NZ_FUWR01000008.1"/>
</dbReference>
<dbReference type="InterPro" id="IPR000160">
    <property type="entry name" value="GGDEF_dom"/>
</dbReference>
<dbReference type="Gene3D" id="6.10.250.690">
    <property type="match status" value="1"/>
</dbReference>
<keyword evidence="7" id="KW-1185">Reference proteome</keyword>
<protein>
    <recommendedName>
        <fullName evidence="1">diguanylate cyclase</fullName>
        <ecNumber evidence="1">2.7.7.65</ecNumber>
    </recommendedName>
</protein>
<evidence type="ECO:0000256" key="2">
    <source>
        <dbReference type="ARBA" id="ARBA00034247"/>
    </source>
</evidence>
<sequence>MTPERDGKLMILLVDDAPTNIQMLNETLKDGYHLFFATSGRDALRIASESLPDLILLDVIMPDMDGYEVCRKLKADPILRNVPIIFITAMNQQEDEAIGLELGAVDYITKPFNPTIVRLRIRNQIELKRQRDLLARLSHLDGLTAIPNRRALDEALEREWRRGTRSLKPLSLLMIDIDHFKAYNDNCGHLAGDDCLRSFAQSLKIPLGRAADFVGRYGGEEFLAILPETDEKGAMIVAREIQEGVAELAIPHPASPLGTVVTASIGIATAVASREHEHTWLLQGADSALYQAKQEGRNRIVAAPSPSN</sequence>
<dbReference type="Proteomes" id="UP000190102">
    <property type="component" value="Unassembled WGS sequence"/>
</dbReference>
<evidence type="ECO:0000313" key="7">
    <source>
        <dbReference type="Proteomes" id="UP000190102"/>
    </source>
</evidence>
<dbReference type="SMART" id="SM00448">
    <property type="entry name" value="REC"/>
    <property type="match status" value="1"/>
</dbReference>
<dbReference type="InterPro" id="IPR029787">
    <property type="entry name" value="Nucleotide_cyclase"/>
</dbReference>
<dbReference type="Pfam" id="PF00072">
    <property type="entry name" value="Response_reg"/>
    <property type="match status" value="1"/>
</dbReference>
<dbReference type="OrthoDB" id="9778432at2"/>
<feature type="domain" description="GGDEF" evidence="5">
    <location>
        <begin position="168"/>
        <end position="305"/>
    </location>
</feature>
<dbReference type="PANTHER" id="PTHR45138:SF9">
    <property type="entry name" value="DIGUANYLATE CYCLASE DGCM-RELATED"/>
    <property type="match status" value="1"/>
</dbReference>
<dbReference type="GO" id="GO:0052621">
    <property type="term" value="F:diguanylate cyclase activity"/>
    <property type="evidence" value="ECO:0007669"/>
    <property type="project" value="UniProtKB-EC"/>
</dbReference>